<dbReference type="PANTHER" id="PTHR10357">
    <property type="entry name" value="ALPHA-AMYLASE FAMILY MEMBER"/>
    <property type="match status" value="1"/>
</dbReference>
<dbReference type="GO" id="GO:0005975">
    <property type="term" value="P:carbohydrate metabolic process"/>
    <property type="evidence" value="ECO:0007669"/>
    <property type="project" value="InterPro"/>
</dbReference>
<gene>
    <name evidence="3" type="ORF">SAMN04488071_2096</name>
</gene>
<dbReference type="STRING" id="637679.GCA_001550055_01761"/>
<protein>
    <submittedName>
        <fullName evidence="3">Glycosidase</fullName>
    </submittedName>
</protein>
<dbReference type="InterPro" id="IPR017853">
    <property type="entry name" value="GH"/>
</dbReference>
<dbReference type="SMART" id="SM00642">
    <property type="entry name" value="Aamy"/>
    <property type="match status" value="1"/>
</dbReference>
<keyword evidence="3" id="KW-0378">Hydrolase</keyword>
<dbReference type="GO" id="GO:0016798">
    <property type="term" value="F:hydrolase activity, acting on glycosyl bonds"/>
    <property type="evidence" value="ECO:0007669"/>
    <property type="project" value="UniProtKB-KW"/>
</dbReference>
<feature type="chain" id="PRO_5010310694" evidence="1">
    <location>
        <begin position="25"/>
        <end position="624"/>
    </location>
</feature>
<keyword evidence="1" id="KW-0732">Signal</keyword>
<accession>A0A1G7A5A7</accession>
<dbReference type="SUPFAM" id="SSF51445">
    <property type="entry name" value="(Trans)glycosidases"/>
    <property type="match status" value="1"/>
</dbReference>
<dbReference type="InterPro" id="IPR006047">
    <property type="entry name" value="GH13_cat_dom"/>
</dbReference>
<organism evidence="3 4">
    <name type="scientific">Kordiimonas lacus</name>
    <dbReference type="NCBI Taxonomy" id="637679"/>
    <lineage>
        <taxon>Bacteria</taxon>
        <taxon>Pseudomonadati</taxon>
        <taxon>Pseudomonadota</taxon>
        <taxon>Alphaproteobacteria</taxon>
        <taxon>Kordiimonadales</taxon>
        <taxon>Kordiimonadaceae</taxon>
        <taxon>Kordiimonas</taxon>
    </lineage>
</organism>
<evidence type="ECO:0000313" key="3">
    <source>
        <dbReference type="EMBL" id="SDE10029.1"/>
    </source>
</evidence>
<dbReference type="SUPFAM" id="SSF51011">
    <property type="entry name" value="Glycosyl hydrolase domain"/>
    <property type="match status" value="1"/>
</dbReference>
<dbReference type="CDD" id="cd11339">
    <property type="entry name" value="AmyAc_bac_CMD_like_2"/>
    <property type="match status" value="1"/>
</dbReference>
<feature type="domain" description="Glycosyl hydrolase family 13 catalytic" evidence="2">
    <location>
        <begin position="56"/>
        <end position="530"/>
    </location>
</feature>
<dbReference type="RefSeq" id="WP_068303962.1">
    <property type="nucleotide sequence ID" value="NZ_FNAK01000004.1"/>
</dbReference>
<dbReference type="Pfam" id="PF00128">
    <property type="entry name" value="Alpha-amylase"/>
    <property type="match status" value="1"/>
</dbReference>
<dbReference type="Proteomes" id="UP000183685">
    <property type="component" value="Unassembled WGS sequence"/>
</dbReference>
<dbReference type="InterPro" id="IPR013780">
    <property type="entry name" value="Glyco_hydro_b"/>
</dbReference>
<proteinExistence type="predicted"/>
<evidence type="ECO:0000259" key="2">
    <source>
        <dbReference type="SMART" id="SM00642"/>
    </source>
</evidence>
<dbReference type="Gene3D" id="3.20.20.80">
    <property type="entry name" value="Glycosidases"/>
    <property type="match status" value="2"/>
</dbReference>
<dbReference type="PANTHER" id="PTHR10357:SF209">
    <property type="entry name" value="PERIPLASMIC ALPHA-AMYLASE"/>
    <property type="match status" value="1"/>
</dbReference>
<name>A0A1G7A5A7_9PROT</name>
<evidence type="ECO:0000313" key="4">
    <source>
        <dbReference type="Proteomes" id="UP000183685"/>
    </source>
</evidence>
<dbReference type="EMBL" id="FNAK01000004">
    <property type="protein sequence ID" value="SDE10029.1"/>
    <property type="molecule type" value="Genomic_DNA"/>
</dbReference>
<dbReference type="Gene3D" id="2.60.40.1180">
    <property type="entry name" value="Golgi alpha-mannosidase II"/>
    <property type="match status" value="1"/>
</dbReference>
<feature type="signal peptide" evidence="1">
    <location>
        <begin position="1"/>
        <end position="24"/>
    </location>
</feature>
<keyword evidence="4" id="KW-1185">Reference proteome</keyword>
<dbReference type="OrthoDB" id="9800174at2"/>
<sequence length="624" mass="69531">MKFQRTNLAAFGLALTLLSGCDQADKALPPEEPITVRPELLEPYISRPITDDVMYFVMPDRFNNGDPSNDTGGFGGDATTHGFDPTHKGFFHGGDFKGLTEKLDYLADMGVSAIWMTPIFKNKPVQGNPVNMTAAYHGYWITDFTQIDPHLGTNDDLKTLVDEAHKRNMKVIFDIITNHTADVIKYEECFPRGSDPANVPLCDYRSKEAFPYTTKGGPDGEAINAGFLGDDPEHQTKDNFDKLTALDYAYTPYVPAGEEDVKVPAWLNDMRYYHNRGDSEWQGESSLYGDFAGLDDLFTEHPDVKEGFIDIYKFWISEFKIDGFRIDTVKHVNDSFWQTFAPAITAHAEAEGIPNFYMFGEVYEPTPERLSHFTNEAKVPFVLDFAFQSAAYQMFSENKGPQALAETIEKDTLYQPVKGDARSLPIFLGNHDMGRIAHFIRRGNPDESPEASFKKDLLAHALMFYSRGVPVIYYGDEQGFIGDGHDQDAREDMFVSQVASYADNDLLGTEKSSAEDNFDVDHPLYQAMQRFTMVKRAHPALRHGKMTFLHADSEPGLLVFERTDETTGDTVLAVFNTSAEVATASVPALEGPLCFIDGTAGETGEAYTAPALSWALFKPAACEG</sequence>
<reference evidence="3 4" key="1">
    <citation type="submission" date="2016-10" db="EMBL/GenBank/DDBJ databases">
        <authorList>
            <person name="de Groot N.N."/>
        </authorList>
    </citation>
    <scope>NUCLEOTIDE SEQUENCE [LARGE SCALE GENOMIC DNA]</scope>
    <source>
        <strain evidence="3 4">CGMCC 1.9109</strain>
    </source>
</reference>
<keyword evidence="3" id="KW-0326">Glycosidase</keyword>
<evidence type="ECO:0000256" key="1">
    <source>
        <dbReference type="SAM" id="SignalP"/>
    </source>
</evidence>
<dbReference type="PROSITE" id="PS51257">
    <property type="entry name" value="PROKAR_LIPOPROTEIN"/>
    <property type="match status" value="1"/>
</dbReference>
<dbReference type="AlphaFoldDB" id="A0A1G7A5A7"/>